<organism evidence="1">
    <name type="scientific">mine drainage metagenome</name>
    <dbReference type="NCBI Taxonomy" id="410659"/>
    <lineage>
        <taxon>unclassified sequences</taxon>
        <taxon>metagenomes</taxon>
        <taxon>ecological metagenomes</taxon>
    </lineage>
</organism>
<dbReference type="AlphaFoldDB" id="A0A1J5T978"/>
<evidence type="ECO:0000313" key="1">
    <source>
        <dbReference type="EMBL" id="OIR17463.1"/>
    </source>
</evidence>
<sequence length="73" mass="8172">MAHEVSLDINSKFVLHKDVKVEVKTDEGKLGTLLISKGNIEWLPAGNSVNKHRLSWTKFADLMEKQGKPAKSK</sequence>
<protein>
    <submittedName>
        <fullName evidence="1">Uncharacterized protein</fullName>
    </submittedName>
</protein>
<comment type="caution">
    <text evidence="1">The sequence shown here is derived from an EMBL/GenBank/DDBJ whole genome shotgun (WGS) entry which is preliminary data.</text>
</comment>
<name>A0A1J5T978_9ZZZZ</name>
<dbReference type="EMBL" id="MLJW01000005">
    <property type="protein sequence ID" value="OIR17463.1"/>
    <property type="molecule type" value="Genomic_DNA"/>
</dbReference>
<proteinExistence type="predicted"/>
<reference evidence="1" key="1">
    <citation type="submission" date="2016-10" db="EMBL/GenBank/DDBJ databases">
        <title>Sequence of Gallionella enrichment culture.</title>
        <authorList>
            <person name="Poehlein A."/>
            <person name="Muehling M."/>
            <person name="Daniel R."/>
        </authorList>
    </citation>
    <scope>NUCLEOTIDE SEQUENCE</scope>
</reference>
<gene>
    <name evidence="1" type="ORF">GALL_24900</name>
</gene>
<accession>A0A1J5T978</accession>